<dbReference type="InterPro" id="IPR014025">
    <property type="entry name" value="Glutaredoxin_subgr"/>
</dbReference>
<dbReference type="CDD" id="cd03419">
    <property type="entry name" value="GRX_GRXh_1_2_like"/>
    <property type="match status" value="1"/>
</dbReference>
<name>A0A1Z5KQE3_FISSO</name>
<dbReference type="Proteomes" id="UP000198406">
    <property type="component" value="Unassembled WGS sequence"/>
</dbReference>
<keyword evidence="2" id="KW-0732">Signal</keyword>
<keyword evidence="1" id="KW-0676">Redox-active center</keyword>
<evidence type="ECO:0000259" key="3">
    <source>
        <dbReference type="Pfam" id="PF00462"/>
    </source>
</evidence>
<dbReference type="GO" id="GO:0005737">
    <property type="term" value="C:cytoplasm"/>
    <property type="evidence" value="ECO:0007669"/>
    <property type="project" value="TreeGrafter"/>
</dbReference>
<dbReference type="InterPro" id="IPR011899">
    <property type="entry name" value="Glutaredoxin_euk/vir"/>
</dbReference>
<evidence type="ECO:0000256" key="1">
    <source>
        <dbReference type="ARBA" id="ARBA00023284"/>
    </source>
</evidence>
<dbReference type="SUPFAM" id="SSF52833">
    <property type="entry name" value="Thioredoxin-like"/>
    <property type="match status" value="1"/>
</dbReference>
<dbReference type="GO" id="GO:0015038">
    <property type="term" value="F:glutathione disulfide oxidoreductase activity"/>
    <property type="evidence" value="ECO:0007669"/>
    <property type="project" value="TreeGrafter"/>
</dbReference>
<comment type="caution">
    <text evidence="4">The sequence shown here is derived from an EMBL/GenBank/DDBJ whole genome shotgun (WGS) entry which is preliminary data.</text>
</comment>
<evidence type="ECO:0000313" key="4">
    <source>
        <dbReference type="EMBL" id="GAX28231.1"/>
    </source>
</evidence>
<feature type="signal peptide" evidence="2">
    <location>
        <begin position="1"/>
        <end position="19"/>
    </location>
</feature>
<feature type="chain" id="PRO_5012871110" evidence="2">
    <location>
        <begin position="20"/>
        <end position="148"/>
    </location>
</feature>
<dbReference type="PANTHER" id="PTHR45694">
    <property type="entry name" value="GLUTAREDOXIN 2"/>
    <property type="match status" value="1"/>
</dbReference>
<dbReference type="InParanoid" id="A0A1Z5KQE3"/>
<organism evidence="4 5">
    <name type="scientific">Fistulifera solaris</name>
    <name type="common">Oleaginous diatom</name>
    <dbReference type="NCBI Taxonomy" id="1519565"/>
    <lineage>
        <taxon>Eukaryota</taxon>
        <taxon>Sar</taxon>
        <taxon>Stramenopiles</taxon>
        <taxon>Ochrophyta</taxon>
        <taxon>Bacillariophyta</taxon>
        <taxon>Bacillariophyceae</taxon>
        <taxon>Bacillariophycidae</taxon>
        <taxon>Naviculales</taxon>
        <taxon>Naviculaceae</taxon>
        <taxon>Fistulifera</taxon>
    </lineage>
</organism>
<keyword evidence="5" id="KW-1185">Reference proteome</keyword>
<sequence>MRVASLSCFLAFAATSTKAFAPSIKSRPLAAANAIVTQPSSNYLTVRHMASKTDFITSEINSNQVTIFSKSYCPFCSKTKASFAELGVDAKIFELNQMDDGADIQDTLFEMTGQKTVPNVFVNGKHIGGNDDTQKAIASGEMKKLLAQ</sequence>
<protein>
    <submittedName>
        <fullName evidence="4">Glutaredoxin 3</fullName>
    </submittedName>
</protein>
<gene>
    <name evidence="4" type="ORF">FisN_27Hu120</name>
</gene>
<reference evidence="4 5" key="1">
    <citation type="journal article" date="2015" name="Plant Cell">
        <title>Oil accumulation by the oleaginous diatom Fistulifera solaris as revealed by the genome and transcriptome.</title>
        <authorList>
            <person name="Tanaka T."/>
            <person name="Maeda Y."/>
            <person name="Veluchamy A."/>
            <person name="Tanaka M."/>
            <person name="Abida H."/>
            <person name="Marechal E."/>
            <person name="Bowler C."/>
            <person name="Muto M."/>
            <person name="Sunaga Y."/>
            <person name="Tanaka M."/>
            <person name="Yoshino T."/>
            <person name="Taniguchi T."/>
            <person name="Fukuda Y."/>
            <person name="Nemoto M."/>
            <person name="Matsumoto M."/>
            <person name="Wong P.S."/>
            <person name="Aburatani S."/>
            <person name="Fujibuchi W."/>
        </authorList>
    </citation>
    <scope>NUCLEOTIDE SEQUENCE [LARGE SCALE GENOMIC DNA]</scope>
    <source>
        <strain evidence="4 5">JPCC DA0580</strain>
    </source>
</reference>
<dbReference type="PRINTS" id="PR00160">
    <property type="entry name" value="GLUTAREDOXIN"/>
</dbReference>
<dbReference type="PROSITE" id="PS51354">
    <property type="entry name" value="GLUTAREDOXIN_2"/>
    <property type="match status" value="1"/>
</dbReference>
<evidence type="ECO:0000313" key="5">
    <source>
        <dbReference type="Proteomes" id="UP000198406"/>
    </source>
</evidence>
<dbReference type="InterPro" id="IPR002109">
    <property type="entry name" value="Glutaredoxin"/>
</dbReference>
<dbReference type="NCBIfam" id="TIGR02180">
    <property type="entry name" value="GRX_euk"/>
    <property type="match status" value="1"/>
</dbReference>
<dbReference type="PANTHER" id="PTHR45694:SF18">
    <property type="entry name" value="GLUTAREDOXIN-1-RELATED"/>
    <property type="match status" value="1"/>
</dbReference>
<dbReference type="InterPro" id="IPR036249">
    <property type="entry name" value="Thioredoxin-like_sf"/>
</dbReference>
<feature type="domain" description="Glutaredoxin" evidence="3">
    <location>
        <begin position="65"/>
        <end position="127"/>
    </location>
</feature>
<dbReference type="OrthoDB" id="44061at2759"/>
<dbReference type="Pfam" id="PF00462">
    <property type="entry name" value="Glutaredoxin"/>
    <property type="match status" value="1"/>
</dbReference>
<dbReference type="EMBL" id="BDSP01000271">
    <property type="protein sequence ID" value="GAX28231.1"/>
    <property type="molecule type" value="Genomic_DNA"/>
</dbReference>
<evidence type="ECO:0000256" key="2">
    <source>
        <dbReference type="SAM" id="SignalP"/>
    </source>
</evidence>
<dbReference type="AlphaFoldDB" id="A0A1Z5KQE3"/>
<dbReference type="GO" id="GO:0034599">
    <property type="term" value="P:cellular response to oxidative stress"/>
    <property type="evidence" value="ECO:0007669"/>
    <property type="project" value="TreeGrafter"/>
</dbReference>
<accession>A0A1Z5KQE3</accession>
<dbReference type="FunFam" id="3.40.30.10:FF:000026">
    <property type="entry name" value="Glutaredoxin 2"/>
    <property type="match status" value="1"/>
</dbReference>
<proteinExistence type="predicted"/>
<dbReference type="Gene3D" id="3.40.30.10">
    <property type="entry name" value="Glutaredoxin"/>
    <property type="match status" value="1"/>
</dbReference>